<comment type="caution">
    <text evidence="1">The sequence shown here is derived from an EMBL/GenBank/DDBJ whole genome shotgun (WGS) entry which is preliminary data.</text>
</comment>
<organism evidence="1">
    <name type="scientific">mine drainage metagenome</name>
    <dbReference type="NCBI Taxonomy" id="410659"/>
    <lineage>
        <taxon>unclassified sequences</taxon>
        <taxon>metagenomes</taxon>
        <taxon>ecological metagenomes</taxon>
    </lineage>
</organism>
<gene>
    <name evidence="1" type="ORF">GALL_402880</name>
</gene>
<proteinExistence type="predicted"/>
<accession>A0A1J5QKH7</accession>
<dbReference type="EMBL" id="MLJW01001488">
    <property type="protein sequence ID" value="OIQ78011.1"/>
    <property type="molecule type" value="Genomic_DNA"/>
</dbReference>
<reference evidence="1" key="1">
    <citation type="submission" date="2016-10" db="EMBL/GenBank/DDBJ databases">
        <title>Sequence of Gallionella enrichment culture.</title>
        <authorList>
            <person name="Poehlein A."/>
            <person name="Muehling M."/>
            <person name="Daniel R."/>
        </authorList>
    </citation>
    <scope>NUCLEOTIDE SEQUENCE</scope>
</reference>
<dbReference type="AlphaFoldDB" id="A0A1J5QKH7"/>
<name>A0A1J5QKH7_9ZZZZ</name>
<evidence type="ECO:0008006" key="2">
    <source>
        <dbReference type="Google" id="ProtNLM"/>
    </source>
</evidence>
<evidence type="ECO:0000313" key="1">
    <source>
        <dbReference type="EMBL" id="OIQ78011.1"/>
    </source>
</evidence>
<protein>
    <recommendedName>
        <fullName evidence="2">HEPN domain-containing protein</fullName>
    </recommendedName>
</protein>
<sequence length="150" mass="16208">MAVVPLTPGQQKAVDALVAAQDFRTVPADGTQAHRFLEQARMTLVDVPNVTQALNKYDLAYRAAHDVGEAMLRAYGYKNKWAPGAHERLASFLAAIFDAPPPSEAAAHFEIMRGDRNSNHYRAVLVTQAAADVAAEAAQTLYAAGCERLT</sequence>